<comment type="caution">
    <text evidence="4">The sequence shown here is derived from an EMBL/GenBank/DDBJ whole genome shotgun (WGS) entry which is preliminary data.</text>
</comment>
<evidence type="ECO:0000256" key="1">
    <source>
        <dbReference type="ARBA" id="ARBA00022630"/>
    </source>
</evidence>
<dbReference type="InterPro" id="IPR001155">
    <property type="entry name" value="OxRdtase_FMN_N"/>
</dbReference>
<dbReference type="SUPFAM" id="SSF51395">
    <property type="entry name" value="FMN-linked oxidoreductases"/>
    <property type="match status" value="1"/>
</dbReference>
<evidence type="ECO:0000313" key="4">
    <source>
        <dbReference type="EMBL" id="RZF55992.1"/>
    </source>
</evidence>
<sequence length="410" mass="45361">MHNPINLSTPFQLSSSVVLPNRIVKSALSEVLADKDGNPNKSHINLYKCWAEGGAALLITGNMMVDRNNTAEPHNVVLDEKSNLAAFEAWAAAVSNSGTHLWAQLNHPGKQTPYYIVWEPVAPSAIALTGGLKAGFNKPRALKQDEIINIIRQFATSARLAKQAGFSGVQIHAAHGYLINQFLSPLHNQRQDQWGGSLENRQRFLVEIYHAIRHEVGADFPIAVKLNSADFQRGGFNEEDFISVVETLANIGIDLIEISGGNYESQSMSGANVQTSTIEREAYFLEYARKIRDRVKVPLMVTGGFRSASAMNQALQIGETDLIGLGRPFAIDPNVANKLLCNSNYKVGIRQLSTGIKYLDQLTLINITWYEHQLARMAKNQTTQPNLSPWLSIVKTVQSAGIYRLSKRRI</sequence>
<accession>A0A4Q6XC61</accession>
<evidence type="ECO:0000313" key="5">
    <source>
        <dbReference type="Proteomes" id="UP000292110"/>
    </source>
</evidence>
<dbReference type="PANTHER" id="PTHR43656">
    <property type="entry name" value="BINDING OXIDOREDUCTASE, PUTATIVE (AFU_ORTHOLOGUE AFUA_2G08260)-RELATED"/>
    <property type="match status" value="1"/>
</dbReference>
<dbReference type="GO" id="GO:0016491">
    <property type="term" value="F:oxidoreductase activity"/>
    <property type="evidence" value="ECO:0007669"/>
    <property type="project" value="UniProtKB-KW"/>
</dbReference>
<reference evidence="4 5" key="1">
    <citation type="submission" date="2019-02" db="EMBL/GenBank/DDBJ databases">
        <title>The draft genome of Acinetobacter halotolerans strain JCM 31009.</title>
        <authorList>
            <person name="Qin J."/>
            <person name="Feng Y."/>
            <person name="Nemec A."/>
            <person name="Zong Z."/>
        </authorList>
    </citation>
    <scope>NUCLEOTIDE SEQUENCE [LARGE SCALE GENOMIC DNA]</scope>
    <source>
        <strain evidence="4 5">JCM 31009</strain>
    </source>
</reference>
<organism evidence="4 5">
    <name type="scientific">Acinetobacter halotolerans</name>
    <dbReference type="NCBI Taxonomy" id="1752076"/>
    <lineage>
        <taxon>Bacteria</taxon>
        <taxon>Pseudomonadati</taxon>
        <taxon>Pseudomonadota</taxon>
        <taxon>Gammaproteobacteria</taxon>
        <taxon>Moraxellales</taxon>
        <taxon>Moraxellaceae</taxon>
        <taxon>Acinetobacter</taxon>
    </lineage>
</organism>
<dbReference type="InterPro" id="IPR013785">
    <property type="entry name" value="Aldolase_TIM"/>
</dbReference>
<dbReference type="AlphaFoldDB" id="A0A4Q6XC61"/>
<dbReference type="RefSeq" id="WP_130161307.1">
    <property type="nucleotide sequence ID" value="NZ_SGIM01000002.1"/>
</dbReference>
<dbReference type="InterPro" id="IPR051799">
    <property type="entry name" value="NADH_flavin_oxidoreductase"/>
</dbReference>
<dbReference type="EMBL" id="SGIM01000002">
    <property type="protein sequence ID" value="RZF55992.1"/>
    <property type="molecule type" value="Genomic_DNA"/>
</dbReference>
<dbReference type="Pfam" id="PF00724">
    <property type="entry name" value="Oxidored_FMN"/>
    <property type="match status" value="1"/>
</dbReference>
<dbReference type="Gene3D" id="3.20.20.70">
    <property type="entry name" value="Aldolase class I"/>
    <property type="match status" value="1"/>
</dbReference>
<dbReference type="Proteomes" id="UP000292110">
    <property type="component" value="Unassembled WGS sequence"/>
</dbReference>
<keyword evidence="5" id="KW-1185">Reference proteome</keyword>
<evidence type="ECO:0000256" key="2">
    <source>
        <dbReference type="ARBA" id="ARBA00023002"/>
    </source>
</evidence>
<dbReference type="CDD" id="cd04733">
    <property type="entry name" value="OYE_like_2_FMN"/>
    <property type="match status" value="1"/>
</dbReference>
<gene>
    <name evidence="4" type="ORF">EXE30_04140</name>
</gene>
<protein>
    <submittedName>
        <fullName evidence="4">NADH:flavin oxidoreductase/NADH oxidase family protein</fullName>
    </submittedName>
</protein>
<proteinExistence type="predicted"/>
<name>A0A4Q6XC61_9GAMM</name>
<dbReference type="GO" id="GO:0010181">
    <property type="term" value="F:FMN binding"/>
    <property type="evidence" value="ECO:0007669"/>
    <property type="project" value="InterPro"/>
</dbReference>
<keyword evidence="1" id="KW-0285">Flavoprotein</keyword>
<dbReference type="PANTHER" id="PTHR43656:SF2">
    <property type="entry name" value="BINDING OXIDOREDUCTASE, PUTATIVE (AFU_ORTHOLOGUE AFUA_2G08260)-RELATED"/>
    <property type="match status" value="1"/>
</dbReference>
<feature type="domain" description="NADH:flavin oxidoreductase/NADH oxidase N-terminal" evidence="3">
    <location>
        <begin position="7"/>
        <end position="339"/>
    </location>
</feature>
<keyword evidence="2" id="KW-0560">Oxidoreductase</keyword>
<evidence type="ECO:0000259" key="3">
    <source>
        <dbReference type="Pfam" id="PF00724"/>
    </source>
</evidence>